<evidence type="ECO:0000313" key="12">
    <source>
        <dbReference type="Proteomes" id="UP000504637"/>
    </source>
</evidence>
<dbReference type="GO" id="GO:0005759">
    <property type="term" value="C:mitochondrial matrix"/>
    <property type="evidence" value="ECO:0007669"/>
    <property type="project" value="TreeGrafter"/>
</dbReference>
<dbReference type="Pfam" id="PF00171">
    <property type="entry name" value="Aldedh"/>
    <property type="match status" value="1"/>
</dbReference>
<dbReference type="PANTHER" id="PTHR42862">
    <property type="entry name" value="DELTA-1-PYRROLINE-5-CARBOXYLATE DEHYDROGENASE 1, ISOFORM A-RELATED"/>
    <property type="match status" value="1"/>
</dbReference>
<evidence type="ECO:0000256" key="10">
    <source>
        <dbReference type="RuleBase" id="RU366030"/>
    </source>
</evidence>
<evidence type="ECO:0000256" key="5">
    <source>
        <dbReference type="ARBA" id="ARBA00023062"/>
    </source>
</evidence>
<evidence type="ECO:0000313" key="13">
    <source>
        <dbReference type="RefSeq" id="XP_033463581.1"/>
    </source>
</evidence>
<evidence type="ECO:0000256" key="9">
    <source>
        <dbReference type="RuleBase" id="RU366016"/>
    </source>
</evidence>
<dbReference type="GO" id="GO:0003842">
    <property type="term" value="F:L-glutamate gamma-semialdehyde dehydrogenase activity"/>
    <property type="evidence" value="ECO:0007669"/>
    <property type="project" value="UniProtKB-UniRule"/>
</dbReference>
<dbReference type="CDD" id="cd07123">
    <property type="entry name" value="ALDH_F4-17_P5CDH"/>
    <property type="match status" value="1"/>
</dbReference>
<dbReference type="PROSITE" id="PS00070">
    <property type="entry name" value="ALDEHYDE_DEHYDR_CYS"/>
    <property type="match status" value="1"/>
</dbReference>
<keyword evidence="5 9" id="KW-0642">Proline metabolism</keyword>
<sequence>MSRTVLQSRCVKASVSTHIQRRGAAGLAFFKIPAVQNEPNHHYRPGSVDRKKLAAAVERLRQQAPLQVPIVVGGKHLRTSSVSSQPIPASHQEVIAEWSGATEAHIKDAIEDALAAKASWEKMPFADRAAIFLKAADLVGGKYRYDIMAATILGQGKNAWQAEIDSAAELCDFLRFNVQYAQELYAQQPVHNSPGVWNRVEYRPLEGFVYAVSPFNFTAIAANLPGAPALMGNVVLWKPSPSAMASNWLLYQILLEAGLPPNVIQFVPGDAVEVTKTVLAHPEFAALHYTGSTAVFRSLYGQIGQATAEGRYKGYPRIVGETGGKNFHLVHHSADTKNAVINTIRGAFEYQGQKCSATSRAYFPASSWEECKEMLVSEVQQLKIGSPEEFDNFIGPVIHQGSFEKLSKTIDEANNDHELELIVGGRHDNSKGYFIHPTIYVTKNPQHKLFTTELFGPILVIHVYDDHVGADSVKAFGDICKTIDTTSEYGLTGAVFAQDRAALRFAEEELRNTAGNFYLNCKSTGAVVGQQPFGGARASGTNDKAGSANLLSRFVSVRAIKEDFIGSDEVMYPSNKL</sequence>
<dbReference type="InterPro" id="IPR016163">
    <property type="entry name" value="Ald_DH_C"/>
</dbReference>
<evidence type="ECO:0000256" key="8">
    <source>
        <dbReference type="RuleBase" id="RU003345"/>
    </source>
</evidence>
<evidence type="ECO:0000256" key="7">
    <source>
        <dbReference type="PROSITE-ProRule" id="PRU10007"/>
    </source>
</evidence>
<dbReference type="FunFam" id="3.40.605.10:FF:000006">
    <property type="entry name" value="1-pyrroline-5-carboxylate dehydrogenase"/>
    <property type="match status" value="1"/>
</dbReference>
<dbReference type="UniPathway" id="UPA00261">
    <property type="reaction ID" value="UER00374"/>
</dbReference>
<dbReference type="Gene3D" id="3.40.605.10">
    <property type="entry name" value="Aldehyde Dehydrogenase, Chain A, domain 1"/>
    <property type="match status" value="1"/>
</dbReference>
<reference evidence="13" key="2">
    <citation type="submission" date="2020-04" db="EMBL/GenBank/DDBJ databases">
        <authorList>
            <consortium name="NCBI Genome Project"/>
        </authorList>
    </citation>
    <scope>NUCLEOTIDE SEQUENCE</scope>
    <source>
        <strain evidence="13">CBS 342.82</strain>
    </source>
</reference>
<dbReference type="SUPFAM" id="SSF53720">
    <property type="entry name" value="ALDH-like"/>
    <property type="match status" value="1"/>
</dbReference>
<dbReference type="PROSITE" id="PS00687">
    <property type="entry name" value="ALDEHYDE_DEHYDR_GLU"/>
    <property type="match status" value="1"/>
</dbReference>
<organism evidence="13">
    <name type="scientific">Dissoconium aciculare CBS 342.82</name>
    <dbReference type="NCBI Taxonomy" id="1314786"/>
    <lineage>
        <taxon>Eukaryota</taxon>
        <taxon>Fungi</taxon>
        <taxon>Dikarya</taxon>
        <taxon>Ascomycota</taxon>
        <taxon>Pezizomycotina</taxon>
        <taxon>Dothideomycetes</taxon>
        <taxon>Dothideomycetidae</taxon>
        <taxon>Mycosphaerellales</taxon>
        <taxon>Dissoconiaceae</taxon>
        <taxon>Dissoconium</taxon>
    </lineage>
</organism>
<feature type="domain" description="Aldehyde dehydrogenase" evidence="11">
    <location>
        <begin position="88"/>
        <end position="558"/>
    </location>
</feature>
<dbReference type="OrthoDB" id="5322683at2759"/>
<dbReference type="Gene3D" id="3.40.309.10">
    <property type="entry name" value="Aldehyde Dehydrogenase, Chain A, domain 2"/>
    <property type="match status" value="1"/>
</dbReference>
<dbReference type="InterPro" id="IPR016162">
    <property type="entry name" value="Ald_DH_N"/>
</dbReference>
<dbReference type="InterPro" id="IPR029510">
    <property type="entry name" value="Ald_DH_CS_GLU"/>
</dbReference>
<dbReference type="RefSeq" id="XP_033463581.1">
    <property type="nucleotide sequence ID" value="XM_033600830.1"/>
</dbReference>
<feature type="active site" evidence="7">
    <location>
        <position position="321"/>
    </location>
</feature>
<comment type="catalytic activity">
    <reaction evidence="6 9">
        <text>L-glutamate 5-semialdehyde + NAD(+) + H2O = L-glutamate + NADH + 2 H(+)</text>
        <dbReference type="Rhea" id="RHEA:30235"/>
        <dbReference type="ChEBI" id="CHEBI:15377"/>
        <dbReference type="ChEBI" id="CHEBI:15378"/>
        <dbReference type="ChEBI" id="CHEBI:29985"/>
        <dbReference type="ChEBI" id="CHEBI:57540"/>
        <dbReference type="ChEBI" id="CHEBI:57945"/>
        <dbReference type="ChEBI" id="CHEBI:58066"/>
        <dbReference type="EC" id="1.2.1.88"/>
    </reaction>
</comment>
<keyword evidence="4 9" id="KW-0520">NAD</keyword>
<gene>
    <name evidence="13" type="ORF">K489DRAFT_312069</name>
</gene>
<evidence type="ECO:0000259" key="11">
    <source>
        <dbReference type="Pfam" id="PF00171"/>
    </source>
</evidence>
<dbReference type="InterPro" id="IPR016161">
    <property type="entry name" value="Ald_DH/histidinol_DH"/>
</dbReference>
<dbReference type="Proteomes" id="UP000504637">
    <property type="component" value="Unplaced"/>
</dbReference>
<dbReference type="EC" id="1.2.1.88" evidence="9"/>
<dbReference type="FunFam" id="3.40.309.10:FF:000005">
    <property type="entry name" value="1-pyrroline-5-carboxylate dehydrogenase 1"/>
    <property type="match status" value="1"/>
</dbReference>
<evidence type="ECO:0000256" key="4">
    <source>
        <dbReference type="ARBA" id="ARBA00023027"/>
    </source>
</evidence>
<dbReference type="GeneID" id="54358630"/>
<proteinExistence type="inferred from homology"/>
<keyword evidence="12" id="KW-1185">Reference proteome</keyword>
<comment type="pathway">
    <text evidence="1 9">Amino-acid degradation; L-proline degradation into L-glutamate; L-glutamate from L-proline: step 2/2.</text>
</comment>
<dbReference type="InterPro" id="IPR005931">
    <property type="entry name" value="P5CDH/ALDH4A1"/>
</dbReference>
<evidence type="ECO:0000256" key="6">
    <source>
        <dbReference type="ARBA" id="ARBA00048142"/>
    </source>
</evidence>
<reference evidence="13" key="1">
    <citation type="submission" date="2020-01" db="EMBL/GenBank/DDBJ databases">
        <authorList>
            <consortium name="DOE Joint Genome Institute"/>
            <person name="Haridas S."/>
            <person name="Albert R."/>
            <person name="Binder M."/>
            <person name="Bloem J."/>
            <person name="Labutti K."/>
            <person name="Salamov A."/>
            <person name="Andreopoulos B."/>
            <person name="Baker S.E."/>
            <person name="Barry K."/>
            <person name="Bills G."/>
            <person name="Bluhm B.H."/>
            <person name="Cannon C."/>
            <person name="Castanera R."/>
            <person name="Culley D.E."/>
            <person name="Daum C."/>
            <person name="Ezra D."/>
            <person name="Gonzalez J.B."/>
            <person name="Henrissat B."/>
            <person name="Kuo A."/>
            <person name="Liang C."/>
            <person name="Lipzen A."/>
            <person name="Lutzoni F."/>
            <person name="Magnuson J."/>
            <person name="Mondo S."/>
            <person name="Nolan M."/>
            <person name="Ohm R."/>
            <person name="Pangilinan J."/>
            <person name="Park H.-J."/>
            <person name="Ramirez L."/>
            <person name="Alfaro M."/>
            <person name="Sun H."/>
            <person name="Tritt A."/>
            <person name="Yoshinaga Y."/>
            <person name="Zwiers L.-H."/>
            <person name="Turgeon B.G."/>
            <person name="Goodwin S.B."/>
            <person name="Spatafora J.W."/>
            <person name="Crous P.W."/>
            <person name="Grigoriev I.V."/>
        </authorList>
    </citation>
    <scope>NUCLEOTIDE SEQUENCE</scope>
    <source>
        <strain evidence="13">CBS 342.82</strain>
    </source>
</reference>
<evidence type="ECO:0000256" key="1">
    <source>
        <dbReference type="ARBA" id="ARBA00004786"/>
    </source>
</evidence>
<dbReference type="PANTHER" id="PTHR42862:SF1">
    <property type="entry name" value="DELTA-1-PYRROLINE-5-CARBOXYLATE DEHYDROGENASE 2, ISOFORM A-RELATED"/>
    <property type="match status" value="1"/>
</dbReference>
<evidence type="ECO:0000256" key="2">
    <source>
        <dbReference type="ARBA" id="ARBA00009986"/>
    </source>
</evidence>
<protein>
    <recommendedName>
        <fullName evidence="9 10">Multifunctional fusion protein</fullName>
    </recommendedName>
    <domain>
        <recommendedName>
            <fullName evidence="10">Delta-1-pyrroline-5-carboxylate dehydrogenase</fullName>
            <shortName evidence="10">P5C dehydrogenase</shortName>
        </recommendedName>
        <alternativeName>
            <fullName evidence="9">L-glutamate gamma-semialdehyde dehydrogenase</fullName>
        </alternativeName>
    </domain>
    <domain>
        <recommendedName>
            <fullName evidence="9">L-glutamate gamma-semialdehyde dehydrogenase</fullName>
            <ecNumber evidence="9">1.2.1.88</ecNumber>
        </recommendedName>
    </domain>
</protein>
<comment type="similarity">
    <text evidence="2 8">Belongs to the aldehyde dehydrogenase family.</text>
</comment>
<dbReference type="NCBIfam" id="TIGR01236">
    <property type="entry name" value="D1pyr5carbox1"/>
    <property type="match status" value="1"/>
</dbReference>
<reference evidence="13" key="3">
    <citation type="submission" date="2025-08" db="UniProtKB">
        <authorList>
            <consortium name="RefSeq"/>
        </authorList>
    </citation>
    <scope>IDENTIFICATION</scope>
    <source>
        <strain evidence="13">CBS 342.82</strain>
    </source>
</reference>
<dbReference type="InterPro" id="IPR016160">
    <property type="entry name" value="Ald_DH_CS_CYS"/>
</dbReference>
<dbReference type="AlphaFoldDB" id="A0A6J3MEX1"/>
<name>A0A6J3MEX1_9PEZI</name>
<dbReference type="InterPro" id="IPR015590">
    <property type="entry name" value="Aldehyde_DH_dom"/>
</dbReference>
<evidence type="ECO:0000256" key="3">
    <source>
        <dbReference type="ARBA" id="ARBA00023002"/>
    </source>
</evidence>
<accession>A0A6J3MEX1</accession>
<dbReference type="GO" id="GO:0010133">
    <property type="term" value="P:L-proline catabolic process to L-glutamate"/>
    <property type="evidence" value="ECO:0007669"/>
    <property type="project" value="UniProtKB-UniRule"/>
</dbReference>
<dbReference type="InterPro" id="IPR050485">
    <property type="entry name" value="Proline_metab_enzyme"/>
</dbReference>
<keyword evidence="3 8" id="KW-0560">Oxidoreductase</keyword>